<evidence type="ECO:0000259" key="2">
    <source>
        <dbReference type="Pfam" id="PF01370"/>
    </source>
</evidence>
<name>A0A0S4QVR2_9ACTN</name>
<evidence type="ECO:0000313" key="4">
    <source>
        <dbReference type="Proteomes" id="UP000198802"/>
    </source>
</evidence>
<reference evidence="4" key="1">
    <citation type="submission" date="2015-11" db="EMBL/GenBank/DDBJ databases">
        <authorList>
            <person name="Varghese N."/>
        </authorList>
    </citation>
    <scope>NUCLEOTIDE SEQUENCE [LARGE SCALE GENOMIC DNA]</scope>
    <source>
        <strain evidence="4">DSM 45899</strain>
    </source>
</reference>
<evidence type="ECO:0000256" key="1">
    <source>
        <dbReference type="ARBA" id="ARBA00007637"/>
    </source>
</evidence>
<dbReference type="SUPFAM" id="SSF51735">
    <property type="entry name" value="NAD(P)-binding Rossmann-fold domains"/>
    <property type="match status" value="1"/>
</dbReference>
<dbReference type="InterPro" id="IPR001509">
    <property type="entry name" value="Epimerase_deHydtase"/>
</dbReference>
<dbReference type="Pfam" id="PF01370">
    <property type="entry name" value="Epimerase"/>
    <property type="match status" value="2"/>
</dbReference>
<evidence type="ECO:0000313" key="3">
    <source>
        <dbReference type="EMBL" id="CUU59231.1"/>
    </source>
</evidence>
<dbReference type="Gene3D" id="3.40.50.720">
    <property type="entry name" value="NAD(P)-binding Rossmann-like Domain"/>
    <property type="match status" value="1"/>
</dbReference>
<dbReference type="Proteomes" id="UP000198802">
    <property type="component" value="Unassembled WGS sequence"/>
</dbReference>
<gene>
    <name evidence="3" type="ORF">Ga0074812_1268</name>
</gene>
<dbReference type="EMBL" id="FAOZ01000026">
    <property type="protein sequence ID" value="CUU59231.1"/>
    <property type="molecule type" value="Genomic_DNA"/>
</dbReference>
<organism evidence="3 4">
    <name type="scientific">Parafrankia irregularis</name>
    <dbReference type="NCBI Taxonomy" id="795642"/>
    <lineage>
        <taxon>Bacteria</taxon>
        <taxon>Bacillati</taxon>
        <taxon>Actinomycetota</taxon>
        <taxon>Actinomycetes</taxon>
        <taxon>Frankiales</taxon>
        <taxon>Frankiaceae</taxon>
        <taxon>Parafrankia</taxon>
    </lineage>
</organism>
<sequence>MRCRGTSRAPSVAIVRILVTGGAGFIGSHLVEALVAAGERVRVLDALDPAVHRARPSREDLPADLVVGDVRSAATVESALDGVDAVCHLAAKVGHGVDLDDLPAYAGHNDLGTAVLLAAMARRGVRRLVLASSMVVYGEGAYRCETHGRVRPDPRDDADLRAGRYEPACPGCGLPLEPTLVHEDAPLDPRSVYAATKVAQEHLAAVWAAASGGSVVALRYHNVYGPRMPRDTPYAGVASIFRSALERGEAPQVHEDGAQLRDFVHVRDVARATALALSPRAGEPGRLRALNIGSGEPRTVGEMAWALSRAYGGPDPVVTGRYRAADVRHVTASSGLARDVLGYQPTVGFTDGLTDFARAPLRV</sequence>
<dbReference type="InterPro" id="IPR036291">
    <property type="entry name" value="NAD(P)-bd_dom_sf"/>
</dbReference>
<keyword evidence="4" id="KW-1185">Reference proteome</keyword>
<feature type="domain" description="NAD-dependent epimerase/dehydratase" evidence="2">
    <location>
        <begin position="182"/>
        <end position="293"/>
    </location>
</feature>
<feature type="domain" description="NAD-dependent epimerase/dehydratase" evidence="2">
    <location>
        <begin position="17"/>
        <end position="142"/>
    </location>
</feature>
<proteinExistence type="inferred from homology"/>
<comment type="similarity">
    <text evidence="1">Belongs to the NAD(P)-dependent epimerase/dehydratase family.</text>
</comment>
<protein>
    <submittedName>
        <fullName evidence="3">dTDP-L-rhamnose 4-epimerase</fullName>
    </submittedName>
</protein>
<accession>A0A0S4QVR2</accession>
<dbReference type="AlphaFoldDB" id="A0A0S4QVR2"/>
<dbReference type="PANTHER" id="PTHR43000">
    <property type="entry name" value="DTDP-D-GLUCOSE 4,6-DEHYDRATASE-RELATED"/>
    <property type="match status" value="1"/>
</dbReference>